<protein>
    <submittedName>
        <fullName evidence="2">Uncharacterized protein</fullName>
    </submittedName>
</protein>
<name>A0A8T0NRU6_PANVG</name>
<feature type="region of interest" description="Disordered" evidence="1">
    <location>
        <begin position="56"/>
        <end position="111"/>
    </location>
</feature>
<dbReference type="Proteomes" id="UP000823388">
    <property type="component" value="Chromosome 9K"/>
</dbReference>
<keyword evidence="3" id="KW-1185">Reference proteome</keyword>
<organism evidence="2 3">
    <name type="scientific">Panicum virgatum</name>
    <name type="common">Blackwell switchgrass</name>
    <dbReference type="NCBI Taxonomy" id="38727"/>
    <lineage>
        <taxon>Eukaryota</taxon>
        <taxon>Viridiplantae</taxon>
        <taxon>Streptophyta</taxon>
        <taxon>Embryophyta</taxon>
        <taxon>Tracheophyta</taxon>
        <taxon>Spermatophyta</taxon>
        <taxon>Magnoliopsida</taxon>
        <taxon>Liliopsida</taxon>
        <taxon>Poales</taxon>
        <taxon>Poaceae</taxon>
        <taxon>PACMAD clade</taxon>
        <taxon>Panicoideae</taxon>
        <taxon>Panicodae</taxon>
        <taxon>Paniceae</taxon>
        <taxon>Panicinae</taxon>
        <taxon>Panicum</taxon>
        <taxon>Panicum sect. Hiantes</taxon>
    </lineage>
</organism>
<feature type="region of interest" description="Disordered" evidence="1">
    <location>
        <begin position="1"/>
        <end position="32"/>
    </location>
</feature>
<proteinExistence type="predicted"/>
<reference evidence="2" key="1">
    <citation type="submission" date="2020-05" db="EMBL/GenBank/DDBJ databases">
        <title>WGS assembly of Panicum virgatum.</title>
        <authorList>
            <person name="Lovell J.T."/>
            <person name="Jenkins J."/>
            <person name="Shu S."/>
            <person name="Juenger T.E."/>
            <person name="Schmutz J."/>
        </authorList>
    </citation>
    <scope>NUCLEOTIDE SEQUENCE</scope>
    <source>
        <strain evidence="2">AP13</strain>
    </source>
</reference>
<feature type="compositionally biased region" description="Basic and acidic residues" evidence="1">
    <location>
        <begin position="56"/>
        <end position="69"/>
    </location>
</feature>
<dbReference type="AlphaFoldDB" id="A0A8T0NRU6"/>
<feature type="compositionally biased region" description="Basic and acidic residues" evidence="1">
    <location>
        <begin position="21"/>
        <end position="30"/>
    </location>
</feature>
<evidence type="ECO:0000313" key="3">
    <source>
        <dbReference type="Proteomes" id="UP000823388"/>
    </source>
</evidence>
<dbReference type="EMBL" id="CM029053">
    <property type="protein sequence ID" value="KAG2549464.1"/>
    <property type="molecule type" value="Genomic_DNA"/>
</dbReference>
<accession>A0A8T0NRU6</accession>
<gene>
    <name evidence="2" type="ORF">PVAP13_9KG250013</name>
</gene>
<evidence type="ECO:0000313" key="2">
    <source>
        <dbReference type="EMBL" id="KAG2549464.1"/>
    </source>
</evidence>
<comment type="caution">
    <text evidence="2">The sequence shown here is derived from an EMBL/GenBank/DDBJ whole genome shotgun (WGS) entry which is preliminary data.</text>
</comment>
<sequence length="111" mass="12571">METEQNLGRRQRGLTLPSLRQRPEGSEKVEGPPVWFVTGRRWIELLLRLKMGGRLEAEREGRGGGDGKARARRGGRNRGREQSRVRGGHWAHGDGRFGRHSHLGPVRTEES</sequence>
<evidence type="ECO:0000256" key="1">
    <source>
        <dbReference type="SAM" id="MobiDB-lite"/>
    </source>
</evidence>